<organism evidence="2 3">
    <name type="scientific">Remersonia thermophila</name>
    <dbReference type="NCBI Taxonomy" id="72144"/>
    <lineage>
        <taxon>Eukaryota</taxon>
        <taxon>Fungi</taxon>
        <taxon>Dikarya</taxon>
        <taxon>Ascomycota</taxon>
        <taxon>Pezizomycotina</taxon>
        <taxon>Sordariomycetes</taxon>
        <taxon>Sordariomycetidae</taxon>
        <taxon>Sordariales</taxon>
        <taxon>Sordariales incertae sedis</taxon>
        <taxon>Remersonia</taxon>
    </lineage>
</organism>
<dbReference type="SUPFAM" id="SSF56801">
    <property type="entry name" value="Acetyl-CoA synthetase-like"/>
    <property type="match status" value="1"/>
</dbReference>
<feature type="domain" description="AMP-dependent synthetase/ligase" evidence="1">
    <location>
        <begin position="142"/>
        <end position="249"/>
    </location>
</feature>
<evidence type="ECO:0000259" key="1">
    <source>
        <dbReference type="Pfam" id="PF00501"/>
    </source>
</evidence>
<dbReference type="RefSeq" id="XP_070868456.1">
    <property type="nucleotide sequence ID" value="XM_071008128.1"/>
</dbReference>
<dbReference type="PANTHER" id="PTHR43272">
    <property type="entry name" value="LONG-CHAIN-FATTY-ACID--COA LIGASE"/>
    <property type="match status" value="1"/>
</dbReference>
<comment type="caution">
    <text evidence="2">The sequence shown here is derived from an EMBL/GenBank/DDBJ whole genome shotgun (WGS) entry which is preliminary data.</text>
</comment>
<gene>
    <name evidence="2" type="ORF">VTJ83DRAFT_1916</name>
</gene>
<dbReference type="PANTHER" id="PTHR43272:SF11">
    <property type="entry name" value="AMP-DEPENDENT SYNTHETASE_LIGASE DOMAIN-CONTAINING PROTEIN"/>
    <property type="match status" value="1"/>
</dbReference>
<dbReference type="Pfam" id="PF00501">
    <property type="entry name" value="AMP-binding"/>
    <property type="match status" value="2"/>
</dbReference>
<feature type="domain" description="AMP-dependent synthetase/ligase" evidence="1">
    <location>
        <begin position="309"/>
        <end position="540"/>
    </location>
</feature>
<accession>A0ABR4DJK6</accession>
<name>A0ABR4DJK6_9PEZI</name>
<protein>
    <recommendedName>
        <fullName evidence="1">AMP-dependent synthetase/ligase domain-containing protein</fullName>
    </recommendedName>
</protein>
<evidence type="ECO:0000313" key="2">
    <source>
        <dbReference type="EMBL" id="KAL2269732.1"/>
    </source>
</evidence>
<dbReference type="InterPro" id="IPR000873">
    <property type="entry name" value="AMP-dep_synth/lig_dom"/>
</dbReference>
<dbReference type="Proteomes" id="UP001600064">
    <property type="component" value="Unassembled WGS sequence"/>
</dbReference>
<reference evidence="2 3" key="1">
    <citation type="journal article" date="2024" name="Commun. Biol.">
        <title>Comparative genomic analysis of thermophilic fungi reveals convergent evolutionary adaptations and gene losses.</title>
        <authorList>
            <person name="Steindorff A.S."/>
            <person name="Aguilar-Pontes M.V."/>
            <person name="Robinson A.J."/>
            <person name="Andreopoulos B."/>
            <person name="LaButti K."/>
            <person name="Kuo A."/>
            <person name="Mondo S."/>
            <person name="Riley R."/>
            <person name="Otillar R."/>
            <person name="Haridas S."/>
            <person name="Lipzen A."/>
            <person name="Grimwood J."/>
            <person name="Schmutz J."/>
            <person name="Clum A."/>
            <person name="Reid I.D."/>
            <person name="Moisan M.C."/>
            <person name="Butler G."/>
            <person name="Nguyen T.T.M."/>
            <person name="Dewar K."/>
            <person name="Conant G."/>
            <person name="Drula E."/>
            <person name="Henrissat B."/>
            <person name="Hansel C."/>
            <person name="Singer S."/>
            <person name="Hutchinson M.I."/>
            <person name="de Vries R.P."/>
            <person name="Natvig D.O."/>
            <person name="Powell A.J."/>
            <person name="Tsang A."/>
            <person name="Grigoriev I.V."/>
        </authorList>
    </citation>
    <scope>NUCLEOTIDE SEQUENCE [LARGE SCALE GENOMIC DNA]</scope>
    <source>
        <strain evidence="2 3">ATCC 22073</strain>
    </source>
</reference>
<dbReference type="EMBL" id="JAZGUE010000002">
    <property type="protein sequence ID" value="KAL2269732.1"/>
    <property type="molecule type" value="Genomic_DNA"/>
</dbReference>
<dbReference type="GeneID" id="98122772"/>
<sequence length="560" mass="59612">MGLASLLVALDEGVTGLFAQWNLWTSILTTALVGLLTYQLVARRDPDIHPFLLARQAQGSPVRYPGESPVYRCVAAPHGMPLNAGLNVKEPGASKWARGRDGDLRDIWRQAVAGVSDEGPDKGATGRLLTVLGTDKVVDHSLDALTRHINLVGRHLADHGARRVAIYLPNSIELLVALFACAFYDLEAVLVPFGKPDDALISMLRRSSSDTVVTASGAFPLDFVAKHYPGLRRLVWVLDDGSRHLDWNAVPEGAATSPVAVSTWQDVVNGSPAAAGRELPPLRDQKPPSDVVVFWDGGKPDEEEELVRFTAANLISGVAAQLAAIPTSQRLGPRDLFLPADSLASTHALVLTLAALFSNASVALSAAAPRADDLAAAVRAAPDLRPTVLVATPAALLKTQQDAAAARRRSSPFARLAHARRVRHLPAAPHLRRRARRRPGGRPRLSTAALADLRVLTGARIVYALAAARVAGAVAQTGLYDYRLVGEDADRLEDDAGSGSHFGPPLTSTEVLFRDKDGVRSDETGSRGEIIVRGPCVAGGEAALGVLGRMRKDNTIACYV</sequence>
<dbReference type="InterPro" id="IPR042099">
    <property type="entry name" value="ANL_N_sf"/>
</dbReference>
<evidence type="ECO:0000313" key="3">
    <source>
        <dbReference type="Proteomes" id="UP001600064"/>
    </source>
</evidence>
<keyword evidence="3" id="KW-1185">Reference proteome</keyword>
<dbReference type="Gene3D" id="3.40.50.12780">
    <property type="entry name" value="N-terminal domain of ligase-like"/>
    <property type="match status" value="1"/>
</dbReference>
<proteinExistence type="predicted"/>